<comment type="caution">
    <text evidence="1">The sequence shown here is derived from an EMBL/GenBank/DDBJ whole genome shotgun (WGS) entry which is preliminary data.</text>
</comment>
<proteinExistence type="predicted"/>
<dbReference type="EMBL" id="BEYU01000210">
    <property type="protein sequence ID" value="GBG34711.1"/>
    <property type="molecule type" value="Genomic_DNA"/>
</dbReference>
<dbReference type="AlphaFoldDB" id="A0A2R5H1M6"/>
<dbReference type="InParanoid" id="A0A2R5H1M6"/>
<name>A0A2R5H1M6_9STRA</name>
<evidence type="ECO:0000313" key="2">
    <source>
        <dbReference type="Proteomes" id="UP000241890"/>
    </source>
</evidence>
<sequence>MSAPARQLSRHITADGRNSLRSHLFGPRANGPIPARVQRLELVPLGVCIAGALGLGSWFATRHLYSSPNVTTNKAQRKSTLLTQNTARAKAQVAHRDSMRKMANYVERPNV</sequence>
<gene>
    <name evidence="1" type="ORF">FCC1311_109332</name>
</gene>
<dbReference type="InterPro" id="IPR010530">
    <property type="entry name" value="B12D"/>
</dbReference>
<dbReference type="Proteomes" id="UP000241890">
    <property type="component" value="Unassembled WGS sequence"/>
</dbReference>
<reference evidence="1 2" key="1">
    <citation type="submission" date="2017-12" db="EMBL/GenBank/DDBJ databases">
        <title>Sequencing, de novo assembly and annotation of complete genome of a new Thraustochytrid species, strain FCC1311.</title>
        <authorList>
            <person name="Sedici K."/>
            <person name="Godart F."/>
            <person name="Aiese Cigliano R."/>
            <person name="Sanseverino W."/>
            <person name="Barakat M."/>
            <person name="Ortet P."/>
            <person name="Marechal E."/>
            <person name="Cagnac O."/>
            <person name="Amato A."/>
        </authorList>
    </citation>
    <scope>NUCLEOTIDE SEQUENCE [LARGE SCALE GENOMIC DNA]</scope>
</reference>
<evidence type="ECO:0000313" key="1">
    <source>
        <dbReference type="EMBL" id="GBG34711.1"/>
    </source>
</evidence>
<keyword evidence="2" id="KW-1185">Reference proteome</keyword>
<organism evidence="1 2">
    <name type="scientific">Hondaea fermentalgiana</name>
    <dbReference type="NCBI Taxonomy" id="2315210"/>
    <lineage>
        <taxon>Eukaryota</taxon>
        <taxon>Sar</taxon>
        <taxon>Stramenopiles</taxon>
        <taxon>Bigyra</taxon>
        <taxon>Labyrinthulomycetes</taxon>
        <taxon>Thraustochytrida</taxon>
        <taxon>Thraustochytriidae</taxon>
        <taxon>Hondaea</taxon>
    </lineage>
</organism>
<accession>A0A2R5H1M6</accession>
<protein>
    <submittedName>
        <fullName evidence="1">Uncharacterized protein</fullName>
    </submittedName>
</protein>
<dbReference type="Pfam" id="PF06522">
    <property type="entry name" value="B12D"/>
    <property type="match status" value="1"/>
</dbReference>